<dbReference type="RefSeq" id="WP_189003331.1">
    <property type="nucleotide sequence ID" value="NZ_BMOD01000010.1"/>
</dbReference>
<dbReference type="PANTHER" id="PTHR43077:SF10">
    <property type="entry name" value="TRANSPORT PERMEASE PROTEIN"/>
    <property type="match status" value="1"/>
</dbReference>
<feature type="region of interest" description="Disordered" evidence="5">
    <location>
        <begin position="427"/>
        <end position="451"/>
    </location>
</feature>
<feature type="transmembrane region" description="Helical" evidence="6">
    <location>
        <begin position="724"/>
        <end position="746"/>
    </location>
</feature>
<gene>
    <name evidence="7" type="ORF">GCM10008938_28090</name>
</gene>
<dbReference type="NCBIfam" id="TIGR03062">
    <property type="entry name" value="pip_yhgE_Cterm"/>
    <property type="match status" value="1"/>
</dbReference>
<dbReference type="Proteomes" id="UP000632222">
    <property type="component" value="Unassembled WGS sequence"/>
</dbReference>
<dbReference type="InterPro" id="IPR017501">
    <property type="entry name" value="Phage_infect_YhgE_C"/>
</dbReference>
<keyword evidence="2 6" id="KW-0812">Transmembrane</keyword>
<keyword evidence="3 6" id="KW-1133">Transmembrane helix</keyword>
<comment type="subcellular location">
    <subcellularLocation>
        <location evidence="1">Membrane</location>
        <topology evidence="1">Multi-pass membrane protein</topology>
    </subcellularLocation>
</comment>
<feature type="compositionally biased region" description="Low complexity" evidence="5">
    <location>
        <begin position="399"/>
        <end position="413"/>
    </location>
</feature>
<organism evidence="7 8">
    <name type="scientific">Deinococcus roseus</name>
    <dbReference type="NCBI Taxonomy" id="392414"/>
    <lineage>
        <taxon>Bacteria</taxon>
        <taxon>Thermotogati</taxon>
        <taxon>Deinococcota</taxon>
        <taxon>Deinococci</taxon>
        <taxon>Deinococcales</taxon>
        <taxon>Deinococcaceae</taxon>
        <taxon>Deinococcus</taxon>
    </lineage>
</organism>
<dbReference type="InterPro" id="IPR017500">
    <property type="entry name" value="Phage_infect_YhgE_N"/>
</dbReference>
<evidence type="ECO:0000256" key="4">
    <source>
        <dbReference type="ARBA" id="ARBA00023136"/>
    </source>
</evidence>
<feature type="transmembrane region" description="Helical" evidence="6">
    <location>
        <begin position="611"/>
        <end position="628"/>
    </location>
</feature>
<evidence type="ECO:0000313" key="8">
    <source>
        <dbReference type="Proteomes" id="UP000632222"/>
    </source>
</evidence>
<sequence length="764" mass="81011">MMFKKFGSDYRQVLKEELKLFGKEKKLYAAMVLITIIPTIYSATYLSSVWDPYSQTKNLPAGIVNLDQGTVFEGEKYNLGEDTLAEIRKDPPFKFTEFRTTEEAQAAVKKGDIYFMVELPKNLSEKAIAGKAQADLNVTVSEGSSYLAATLGKRFTSELARELNGKLSEKRWEATLKKLGTSADDIKKLKDAASKLADGAEQLEDGTRKLLNGTDKLDSGLAKASSGGKALTSGATTLTSGVTKLTSGVGQLSSGIHTLAGKTPAQSKLKALQDGAVKVKEGNSKLASGLKQMSDSVTADYALYAPMQQSAKGAAQLAAALKQMSDQVTPENPLYDPIQQSAKGADQLSKGLKQISGQAAGSALSASLTQSSTSAQQLSEGLAQIAAKTPAQNPLDAPLGQSSGSAQQLSEGLARMAAQVPEKNPLDAPLEQLSKGSSDLSSGSGSLSSGVTTLTTGMQQISDALKLMDSKTPSKGDLGKLDTGIKTLRDRTAELSSGLAQLKDGADQVKAGNTDLLTGARKLAKGARELASKIPDVQKPDAKAEFLAVSFEVKENTINKVANNGSAFAPYFMSLSLWMGALLTSFIFRLRVLPENVKGAGRFSKVLAKSTLPFVAVLIQGLLLALTMRLGLRLSVPNPALFYGILLLGSISMFGVIILLIMVLGDAGRMFAMILLVLQLASAGGAYPVELSPGLFQSLHQYLPITDLVKALRAFLFGAYDSNWGLYVGRMLLLGGGAFLIAVLLAGRMYKYVPEKEYTPPIEA</sequence>
<feature type="compositionally biased region" description="Low complexity" evidence="5">
    <location>
        <begin position="433"/>
        <end position="451"/>
    </location>
</feature>
<protein>
    <recommendedName>
        <fullName evidence="9">YhgE/Pip domain-containing protein</fullName>
    </recommendedName>
</protein>
<dbReference type="NCBIfam" id="TIGR03057">
    <property type="entry name" value="xxxLxxG_by_4"/>
    <property type="match status" value="5"/>
</dbReference>
<evidence type="ECO:0000256" key="2">
    <source>
        <dbReference type="ARBA" id="ARBA00022692"/>
    </source>
</evidence>
<evidence type="ECO:0000256" key="1">
    <source>
        <dbReference type="ARBA" id="ARBA00004141"/>
    </source>
</evidence>
<feature type="transmembrane region" description="Helical" evidence="6">
    <location>
        <begin position="671"/>
        <end position="689"/>
    </location>
</feature>
<proteinExistence type="predicted"/>
<keyword evidence="8" id="KW-1185">Reference proteome</keyword>
<comment type="caution">
    <text evidence="7">The sequence shown here is derived from an EMBL/GenBank/DDBJ whole genome shotgun (WGS) entry which is preliminary data.</text>
</comment>
<feature type="transmembrane region" description="Helical" evidence="6">
    <location>
        <begin position="27"/>
        <end position="50"/>
    </location>
</feature>
<keyword evidence="4 6" id="KW-0472">Membrane</keyword>
<feature type="transmembrane region" description="Helical" evidence="6">
    <location>
        <begin position="568"/>
        <end position="590"/>
    </location>
</feature>
<evidence type="ECO:0000313" key="7">
    <source>
        <dbReference type="EMBL" id="GGJ40388.1"/>
    </source>
</evidence>
<dbReference type="Gene3D" id="3.40.1710.10">
    <property type="entry name" value="abc type-2 transporter like domain"/>
    <property type="match status" value="1"/>
</dbReference>
<dbReference type="InterPro" id="IPR023908">
    <property type="entry name" value="xxxLxxG_rpt"/>
</dbReference>
<dbReference type="InterPro" id="IPR051328">
    <property type="entry name" value="T7SS_ABC-Transporter"/>
</dbReference>
<dbReference type="EMBL" id="BMOD01000010">
    <property type="protein sequence ID" value="GGJ40388.1"/>
    <property type="molecule type" value="Genomic_DNA"/>
</dbReference>
<feature type="transmembrane region" description="Helical" evidence="6">
    <location>
        <begin position="640"/>
        <end position="664"/>
    </location>
</feature>
<accession>A0ABQ2D0W6</accession>
<reference evidence="8" key="1">
    <citation type="journal article" date="2019" name="Int. J. Syst. Evol. Microbiol.">
        <title>The Global Catalogue of Microorganisms (GCM) 10K type strain sequencing project: providing services to taxonomists for standard genome sequencing and annotation.</title>
        <authorList>
            <consortium name="The Broad Institute Genomics Platform"/>
            <consortium name="The Broad Institute Genome Sequencing Center for Infectious Disease"/>
            <person name="Wu L."/>
            <person name="Ma J."/>
        </authorList>
    </citation>
    <scope>NUCLEOTIDE SEQUENCE [LARGE SCALE GENOMIC DNA]</scope>
    <source>
        <strain evidence="8">JCM 14370</strain>
    </source>
</reference>
<evidence type="ECO:0000256" key="5">
    <source>
        <dbReference type="SAM" id="MobiDB-lite"/>
    </source>
</evidence>
<evidence type="ECO:0000256" key="3">
    <source>
        <dbReference type="ARBA" id="ARBA00022989"/>
    </source>
</evidence>
<dbReference type="PANTHER" id="PTHR43077">
    <property type="entry name" value="TRANSPORT PERMEASE YVFS-RELATED"/>
    <property type="match status" value="1"/>
</dbReference>
<feature type="region of interest" description="Disordered" evidence="5">
    <location>
        <begin position="392"/>
        <end position="415"/>
    </location>
</feature>
<dbReference type="NCBIfam" id="TIGR03061">
    <property type="entry name" value="pip_yhgE_Nterm"/>
    <property type="match status" value="1"/>
</dbReference>
<evidence type="ECO:0000256" key="6">
    <source>
        <dbReference type="SAM" id="Phobius"/>
    </source>
</evidence>
<evidence type="ECO:0008006" key="9">
    <source>
        <dbReference type="Google" id="ProtNLM"/>
    </source>
</evidence>
<name>A0ABQ2D0W6_9DEIO</name>